<comment type="caution">
    <text evidence="2">The sequence shown here is derived from an EMBL/GenBank/DDBJ whole genome shotgun (WGS) entry which is preliminary data.</text>
</comment>
<organism evidence="2 3">
    <name type="scientific">Paenibacillus solanacearum</name>
    <dbReference type="NCBI Taxonomy" id="2048548"/>
    <lineage>
        <taxon>Bacteria</taxon>
        <taxon>Bacillati</taxon>
        <taxon>Bacillota</taxon>
        <taxon>Bacilli</taxon>
        <taxon>Bacillales</taxon>
        <taxon>Paenibacillaceae</taxon>
        <taxon>Paenibacillus</taxon>
    </lineage>
</organism>
<evidence type="ECO:0008006" key="4">
    <source>
        <dbReference type="Google" id="ProtNLM"/>
    </source>
</evidence>
<feature type="transmembrane region" description="Helical" evidence="1">
    <location>
        <begin position="12"/>
        <end position="32"/>
    </location>
</feature>
<dbReference type="EMBL" id="CAJVAS010000088">
    <property type="protein sequence ID" value="CAG7653137.1"/>
    <property type="molecule type" value="Genomic_DNA"/>
</dbReference>
<accession>A0A916K8P5</accession>
<dbReference type="AlphaFoldDB" id="A0A916K8P5"/>
<proteinExistence type="predicted"/>
<keyword evidence="3" id="KW-1185">Reference proteome</keyword>
<name>A0A916K8P5_9BACL</name>
<keyword evidence="1" id="KW-0472">Membrane</keyword>
<reference evidence="2" key="1">
    <citation type="submission" date="2021-06" db="EMBL/GenBank/DDBJ databases">
        <authorList>
            <person name="Criscuolo A."/>
        </authorList>
    </citation>
    <scope>NUCLEOTIDE SEQUENCE</scope>
    <source>
        <strain evidence="2">CIP111600</strain>
    </source>
</reference>
<keyword evidence="1" id="KW-1133">Transmembrane helix</keyword>
<feature type="transmembrane region" description="Helical" evidence="1">
    <location>
        <begin position="112"/>
        <end position="130"/>
    </location>
</feature>
<evidence type="ECO:0000313" key="3">
    <source>
        <dbReference type="Proteomes" id="UP000693672"/>
    </source>
</evidence>
<feature type="transmembrane region" description="Helical" evidence="1">
    <location>
        <begin position="150"/>
        <end position="173"/>
    </location>
</feature>
<evidence type="ECO:0000256" key="1">
    <source>
        <dbReference type="SAM" id="Phobius"/>
    </source>
</evidence>
<feature type="transmembrane region" description="Helical" evidence="1">
    <location>
        <begin position="68"/>
        <end position="91"/>
    </location>
</feature>
<keyword evidence="1" id="KW-0812">Transmembrane</keyword>
<evidence type="ECO:0000313" key="2">
    <source>
        <dbReference type="EMBL" id="CAG7653137.1"/>
    </source>
</evidence>
<dbReference type="Proteomes" id="UP000693672">
    <property type="component" value="Unassembled WGS sequence"/>
</dbReference>
<gene>
    <name evidence="2" type="ORF">PAESOLCIP111_06710</name>
</gene>
<protein>
    <recommendedName>
        <fullName evidence="4">DUF2975 domain-containing protein</fullName>
    </recommendedName>
</protein>
<sequence length="180" mass="21499">MIKDLIKKKIEGFSILQFAILLIVIAMFIYFAKLIMPDDYRSFINHVNSLAFMTRVQPWMQYVKSLSYFLYVLSGIMFVIFFIIITVYEFYWTRFGYNGDVHHIRLKVKDKAINYWMTIAFWSIASLFYLHIFEIKINLSSSNWLLKLTMFFSMLSLSMAGFIIFIQIMSVIFSRKTTRD</sequence>